<name>A0ABP9TQR9_9MICC</name>
<accession>A0ABP9TQR9</accession>
<comment type="caution">
    <text evidence="2">The sequence shown here is derived from an EMBL/GenBank/DDBJ whole genome shotgun (WGS) entry which is preliminary data.</text>
</comment>
<dbReference type="InterPro" id="IPR047650">
    <property type="entry name" value="Transpos_IS110"/>
</dbReference>
<keyword evidence="3" id="KW-1185">Reference proteome</keyword>
<gene>
    <name evidence="2" type="ORF">GCM10025778_36380</name>
</gene>
<dbReference type="PANTHER" id="PTHR33055:SF3">
    <property type="entry name" value="PUTATIVE TRANSPOSASE FOR IS117-RELATED"/>
    <property type="match status" value="1"/>
</dbReference>
<reference evidence="3" key="1">
    <citation type="journal article" date="2019" name="Int. J. Syst. Evol. Microbiol.">
        <title>The Global Catalogue of Microorganisms (GCM) 10K type strain sequencing project: providing services to taxonomists for standard genome sequencing and annotation.</title>
        <authorList>
            <consortium name="The Broad Institute Genomics Platform"/>
            <consortium name="The Broad Institute Genome Sequencing Center for Infectious Disease"/>
            <person name="Wu L."/>
            <person name="Ma J."/>
        </authorList>
    </citation>
    <scope>NUCLEOTIDE SEQUENCE [LARGE SCALE GENOMIC DNA]</scope>
    <source>
        <strain evidence="3">JCM 18952</strain>
    </source>
</reference>
<dbReference type="EMBL" id="BAABLK010000094">
    <property type="protein sequence ID" value="GAA5229099.1"/>
    <property type="molecule type" value="Genomic_DNA"/>
</dbReference>
<protein>
    <recommendedName>
        <fullName evidence="1">Transposase IS116/IS110/IS902 C-terminal domain-containing protein</fullName>
    </recommendedName>
</protein>
<organism evidence="2 3">
    <name type="scientific">Paeniglutamicibacter antarcticus</name>
    <dbReference type="NCBI Taxonomy" id="494023"/>
    <lineage>
        <taxon>Bacteria</taxon>
        <taxon>Bacillati</taxon>
        <taxon>Actinomycetota</taxon>
        <taxon>Actinomycetes</taxon>
        <taxon>Micrococcales</taxon>
        <taxon>Micrococcaceae</taxon>
        <taxon>Paeniglutamicibacter</taxon>
    </lineage>
</organism>
<dbReference type="RefSeq" id="WP_345469182.1">
    <property type="nucleotide sequence ID" value="NZ_BAABLK010000094.1"/>
</dbReference>
<evidence type="ECO:0000313" key="3">
    <source>
        <dbReference type="Proteomes" id="UP001501257"/>
    </source>
</evidence>
<dbReference type="Proteomes" id="UP001501257">
    <property type="component" value="Unassembled WGS sequence"/>
</dbReference>
<evidence type="ECO:0000313" key="2">
    <source>
        <dbReference type="EMBL" id="GAA5229099.1"/>
    </source>
</evidence>
<proteinExistence type="predicted"/>
<sequence length="279" mass="31866">MNLAKMLSLGEVTRVRVPTQEQEALRDLSRAREKAAKELAHAKQRVNAFILRHGLYYPQKSRWTRQHLEWLRRQHFEHKTAQLTLEADLELVGMLKEHLKRLETEIIAQIQTCEYQEVINALMCFRGIDVTTAFGLAVEIGDWTRFTGSSLGSYVGLVPSEHYSGLTRSQGSITKAGNTYVRRLLVETAGLHDRPYARHGARLVKQFQLVDSASRARALEGNRRLHRVWEQFNKRAKMRVKANTAVARELAGWCWSVAAPLQKKAAREPIFTEAAMHVA</sequence>
<feature type="domain" description="Transposase IS116/IS110/IS902 C-terminal" evidence="1">
    <location>
        <begin position="121"/>
        <end position="189"/>
    </location>
</feature>
<dbReference type="Pfam" id="PF02371">
    <property type="entry name" value="Transposase_20"/>
    <property type="match status" value="1"/>
</dbReference>
<dbReference type="PANTHER" id="PTHR33055">
    <property type="entry name" value="TRANSPOSASE FOR INSERTION SEQUENCE ELEMENT IS1111A"/>
    <property type="match status" value="1"/>
</dbReference>
<evidence type="ECO:0000259" key="1">
    <source>
        <dbReference type="Pfam" id="PF02371"/>
    </source>
</evidence>
<dbReference type="InterPro" id="IPR003346">
    <property type="entry name" value="Transposase_20"/>
</dbReference>